<dbReference type="UniPathway" id="UPA00143"/>
<evidence type="ECO:0000256" key="10">
    <source>
        <dbReference type="ARBA" id="ARBA00023242"/>
    </source>
</evidence>
<evidence type="ECO:0000256" key="3">
    <source>
        <dbReference type="ARBA" id="ARBA00004496"/>
    </source>
</evidence>
<dbReference type="AlphaFoldDB" id="W7TVR0"/>
<dbReference type="GO" id="GO:0005737">
    <property type="term" value="C:cytoplasm"/>
    <property type="evidence" value="ECO:0007669"/>
    <property type="project" value="UniProtKB-SubCell"/>
</dbReference>
<dbReference type="EMBL" id="AZIL01001169">
    <property type="protein sequence ID" value="EWM24691.1"/>
    <property type="molecule type" value="Genomic_DNA"/>
</dbReference>
<dbReference type="GO" id="GO:0005634">
    <property type="term" value="C:nucleus"/>
    <property type="evidence" value="ECO:0007669"/>
    <property type="project" value="UniProtKB-SubCell"/>
</dbReference>
<keyword evidence="7" id="KW-0963">Cytoplasm</keyword>
<dbReference type="InterPro" id="IPR013083">
    <property type="entry name" value="Znf_RING/FYVE/PHD"/>
</dbReference>
<comment type="catalytic activity">
    <reaction evidence="1">
        <text>S-ubiquitinyl-[E2 ubiquitin-conjugating enzyme]-L-cysteine + [acceptor protein]-L-lysine = [E2 ubiquitin-conjugating enzyme]-L-cysteine + N(6)-ubiquitinyl-[acceptor protein]-L-lysine.</text>
        <dbReference type="EC" id="2.3.2.27"/>
    </reaction>
</comment>
<evidence type="ECO:0000256" key="7">
    <source>
        <dbReference type="ARBA" id="ARBA00022490"/>
    </source>
</evidence>
<evidence type="ECO:0000313" key="12">
    <source>
        <dbReference type="EMBL" id="EWM24691.1"/>
    </source>
</evidence>
<dbReference type="FunFam" id="3.30.40.10:FF:000055">
    <property type="entry name" value="Ubiquitin conjugation factor e4 a"/>
    <property type="match status" value="1"/>
</dbReference>
<dbReference type="GO" id="GO:0036503">
    <property type="term" value="P:ERAD pathway"/>
    <property type="evidence" value="ECO:0007669"/>
    <property type="project" value="InterPro"/>
</dbReference>
<dbReference type="PROSITE" id="PS51698">
    <property type="entry name" value="U_BOX"/>
    <property type="match status" value="1"/>
</dbReference>
<dbReference type="GO" id="GO:0000151">
    <property type="term" value="C:ubiquitin ligase complex"/>
    <property type="evidence" value="ECO:0007669"/>
    <property type="project" value="InterPro"/>
</dbReference>
<evidence type="ECO:0000313" key="13">
    <source>
        <dbReference type="Proteomes" id="UP000019335"/>
    </source>
</evidence>
<dbReference type="SUPFAM" id="SSF57850">
    <property type="entry name" value="RING/U-box"/>
    <property type="match status" value="1"/>
</dbReference>
<name>W7TVR0_9STRA</name>
<dbReference type="InterPro" id="IPR003613">
    <property type="entry name" value="Ubox_domain"/>
</dbReference>
<proteinExistence type="inferred from homology"/>
<evidence type="ECO:0000256" key="4">
    <source>
        <dbReference type="ARBA" id="ARBA00004906"/>
    </source>
</evidence>
<dbReference type="Pfam" id="PF04564">
    <property type="entry name" value="U-box"/>
    <property type="match status" value="1"/>
</dbReference>
<evidence type="ECO:0000256" key="6">
    <source>
        <dbReference type="ARBA" id="ARBA00012483"/>
    </source>
</evidence>
<feature type="domain" description="U-box" evidence="11">
    <location>
        <begin position="421"/>
        <end position="495"/>
    </location>
</feature>
<keyword evidence="13" id="KW-1185">Reference proteome</keyword>
<dbReference type="SMART" id="SM00504">
    <property type="entry name" value="Ubox"/>
    <property type="match status" value="1"/>
</dbReference>
<dbReference type="PANTHER" id="PTHR13931">
    <property type="entry name" value="UBIQUITINATION FACTOR E4"/>
    <property type="match status" value="1"/>
</dbReference>
<dbReference type="GO" id="GO:0000209">
    <property type="term" value="P:protein polyubiquitination"/>
    <property type="evidence" value="ECO:0007669"/>
    <property type="project" value="TreeGrafter"/>
</dbReference>
<gene>
    <name evidence="12" type="ORF">Naga_100076g24</name>
</gene>
<dbReference type="GO" id="GO:0006511">
    <property type="term" value="P:ubiquitin-dependent protein catabolic process"/>
    <property type="evidence" value="ECO:0007669"/>
    <property type="project" value="InterPro"/>
</dbReference>
<protein>
    <recommendedName>
        <fullName evidence="6">RING-type E3 ubiquitin transferase</fullName>
        <ecNumber evidence="6">2.3.2.27</ecNumber>
    </recommendedName>
</protein>
<organism evidence="12 13">
    <name type="scientific">Nannochloropsis gaditana</name>
    <dbReference type="NCBI Taxonomy" id="72520"/>
    <lineage>
        <taxon>Eukaryota</taxon>
        <taxon>Sar</taxon>
        <taxon>Stramenopiles</taxon>
        <taxon>Ochrophyta</taxon>
        <taxon>Eustigmatophyceae</taxon>
        <taxon>Eustigmatales</taxon>
        <taxon>Monodopsidaceae</taxon>
        <taxon>Nannochloropsis</taxon>
    </lineage>
</organism>
<dbReference type="OrthoDB" id="20295at2759"/>
<dbReference type="EC" id="2.3.2.27" evidence="6"/>
<keyword evidence="9" id="KW-0833">Ubl conjugation pathway</keyword>
<comment type="pathway">
    <text evidence="4">Protein modification; protein ubiquitination.</text>
</comment>
<comment type="similarity">
    <text evidence="5">Belongs to the ubiquitin conjugation factor E4 family.</text>
</comment>
<keyword evidence="8" id="KW-0808">Transferase</keyword>
<evidence type="ECO:0000256" key="2">
    <source>
        <dbReference type="ARBA" id="ARBA00004123"/>
    </source>
</evidence>
<dbReference type="InterPro" id="IPR019474">
    <property type="entry name" value="Ub_conjug_fac_E4_core"/>
</dbReference>
<sequence>MTRILFPSPAFPFPSPQEISLLEPDLLDKAMVFVGGAAAWFSSQAFDAAATPDLAAALAFCSRCPEHLLEDLLVLVKFVGRAHPQSLLTAPLAPFFDLCIQALTRPQLVHSPHLRAKIGDLLYLVFLPPEERLDHSSTSAAATRGHSVYTSFLLNNPLAQASLAPALLLLYGDVEHTGFYDKLEHRFHIAAVLKFLWRSPEHRRTFRRISSDTSQFTSFANGLMNETNALVASVMEKLPEIRSVQLQMKDSPAWAAMPEESRNEIMERHNDNERSVSSSLLLCNETIHMLMYLTSDEAVRKPFLAPALSPRLANTLLSIVDKLVGTKGLEIKVENPDALNFKPKEMLREVALTILHFAGEPAFHTALSESGYYHEGMLGKVQQTMKRVGGMSEAQLEACTALETAVASAAEKAEAEDLGVEVPDEFLDPLLCTLMKDPVRLPTSGYAMERAAIEQHLLNQPTDPFNRQPLSLTDLEPLPELKAKIETWVEEQRLSKRKEKEEKEAHGV</sequence>
<dbReference type="GO" id="GO:0034450">
    <property type="term" value="F:ubiquitin-ubiquitin ligase activity"/>
    <property type="evidence" value="ECO:0007669"/>
    <property type="project" value="InterPro"/>
</dbReference>
<accession>W7TVR0</accession>
<comment type="caution">
    <text evidence="12">The sequence shown here is derived from an EMBL/GenBank/DDBJ whole genome shotgun (WGS) entry which is preliminary data.</text>
</comment>
<evidence type="ECO:0000256" key="1">
    <source>
        <dbReference type="ARBA" id="ARBA00000900"/>
    </source>
</evidence>
<evidence type="ECO:0000259" key="11">
    <source>
        <dbReference type="PROSITE" id="PS51698"/>
    </source>
</evidence>
<dbReference type="Proteomes" id="UP000019335">
    <property type="component" value="Chromosome 13"/>
</dbReference>
<keyword evidence="10" id="KW-0539">Nucleus</keyword>
<dbReference type="Pfam" id="PF10408">
    <property type="entry name" value="Ufd2P_core"/>
    <property type="match status" value="1"/>
</dbReference>
<comment type="subcellular location">
    <subcellularLocation>
        <location evidence="3">Cytoplasm</location>
    </subcellularLocation>
    <subcellularLocation>
        <location evidence="2">Nucleus</location>
    </subcellularLocation>
</comment>
<evidence type="ECO:0000256" key="9">
    <source>
        <dbReference type="ARBA" id="ARBA00022786"/>
    </source>
</evidence>
<dbReference type="PANTHER" id="PTHR13931:SF2">
    <property type="entry name" value="UBIQUITIN CONJUGATION FACTOR E4 B"/>
    <property type="match status" value="1"/>
</dbReference>
<reference evidence="12 13" key="1">
    <citation type="journal article" date="2014" name="Mol. Plant">
        <title>Chromosome Scale Genome Assembly and Transcriptome Profiling of Nannochloropsis gaditana in Nitrogen Depletion.</title>
        <authorList>
            <person name="Corteggiani Carpinelli E."/>
            <person name="Telatin A."/>
            <person name="Vitulo N."/>
            <person name="Forcato C."/>
            <person name="D'Angelo M."/>
            <person name="Schiavon R."/>
            <person name="Vezzi A."/>
            <person name="Giacometti G.M."/>
            <person name="Morosinotto T."/>
            <person name="Valle G."/>
        </authorList>
    </citation>
    <scope>NUCLEOTIDE SEQUENCE [LARGE SCALE GENOMIC DNA]</scope>
    <source>
        <strain evidence="12 13">B-31</strain>
    </source>
</reference>
<dbReference type="Gene3D" id="3.30.40.10">
    <property type="entry name" value="Zinc/RING finger domain, C3HC4 (zinc finger)"/>
    <property type="match status" value="1"/>
</dbReference>
<dbReference type="InterPro" id="IPR045132">
    <property type="entry name" value="UBE4"/>
</dbReference>
<evidence type="ECO:0000256" key="8">
    <source>
        <dbReference type="ARBA" id="ARBA00022679"/>
    </source>
</evidence>
<evidence type="ECO:0000256" key="5">
    <source>
        <dbReference type="ARBA" id="ARBA00007434"/>
    </source>
</evidence>